<gene>
    <name evidence="5" type="ORF">ACHKAR_19520</name>
</gene>
<reference evidence="5 6" key="1">
    <citation type="journal article" date="2013" name="Int. J. Syst. Evol. Microbiol.">
        <title>Marinoscillum luteum sp. nov., isolated from marine sediment.</title>
        <authorList>
            <person name="Cha I.T."/>
            <person name="Park S.J."/>
            <person name="Kim S.J."/>
            <person name="Kim J.G."/>
            <person name="Jung M.Y."/>
            <person name="Shin K.S."/>
            <person name="Kwon K.K."/>
            <person name="Yang S.H."/>
            <person name="Seo Y.S."/>
            <person name="Rhee S.K."/>
        </authorList>
    </citation>
    <scope>NUCLEOTIDE SEQUENCE [LARGE SCALE GENOMIC DNA]</scope>
    <source>
        <strain evidence="5 6">KCTC 23939</strain>
    </source>
</reference>
<evidence type="ECO:0000313" key="5">
    <source>
        <dbReference type="EMBL" id="MFH6985651.1"/>
    </source>
</evidence>
<proteinExistence type="predicted"/>
<organism evidence="5 6">
    <name type="scientific">Marinoscillum luteum</name>
    <dbReference type="NCBI Taxonomy" id="861051"/>
    <lineage>
        <taxon>Bacteria</taxon>
        <taxon>Pseudomonadati</taxon>
        <taxon>Bacteroidota</taxon>
        <taxon>Cytophagia</taxon>
        <taxon>Cytophagales</taxon>
        <taxon>Reichenbachiellaceae</taxon>
        <taxon>Marinoscillum</taxon>
    </lineage>
</organism>
<evidence type="ECO:0000313" key="6">
    <source>
        <dbReference type="Proteomes" id="UP001610063"/>
    </source>
</evidence>
<dbReference type="InterPro" id="IPR013751">
    <property type="entry name" value="ACP_syn_III_N"/>
</dbReference>
<dbReference type="CDD" id="cd00830">
    <property type="entry name" value="KAS_III"/>
    <property type="match status" value="1"/>
</dbReference>
<dbReference type="RefSeq" id="WP_159581531.1">
    <property type="nucleotide sequence ID" value="NZ_JBIPKE010000020.1"/>
</dbReference>
<evidence type="ECO:0000259" key="4">
    <source>
        <dbReference type="Pfam" id="PF08545"/>
    </source>
</evidence>
<sequence length="323" mass="35583">MKITGISTQIPRLVAYNHDIDWIPPSLRQRLIEVIGIDKRHIASAHHKLSDFAVMAAEDVLSGSGVNRQDVGIILLITQTGDQQVPNTVIDVQTKLGLTNDTLSLELNMGCSGFVHGLHIMERLLSRDSRNHGLLICGDLSSRLIHDKDSGTVPLFSDGVSATLVTKQHNVEWDFKIGNNGSNREAISMRPIDNSVRAFEGSGYLKLDGHQILNFGLKSVVPGIQLFQNEASTSIDYYFFHQASKIINDSIRNKLNIPSDKCPMTLDRFGNMSSATIPITMSTISCLQEKENRIMLCGFGTGLSWGTAVVNLPSIDYFSICEI</sequence>
<dbReference type="Pfam" id="PF08545">
    <property type="entry name" value="ACP_syn_III"/>
    <property type="match status" value="1"/>
</dbReference>
<dbReference type="PANTHER" id="PTHR34069:SF2">
    <property type="entry name" value="BETA-KETOACYL-[ACYL-CARRIER-PROTEIN] SYNTHASE III"/>
    <property type="match status" value="1"/>
</dbReference>
<evidence type="ECO:0000256" key="1">
    <source>
        <dbReference type="ARBA" id="ARBA00022679"/>
    </source>
</evidence>
<name>A0ABW7NDL1_9BACT</name>
<dbReference type="InterPro" id="IPR013747">
    <property type="entry name" value="ACP_syn_III_C"/>
</dbReference>
<feature type="domain" description="Beta-ketoacyl-[acyl-carrier-protein] synthase III N-terminal" evidence="4">
    <location>
        <begin position="106"/>
        <end position="180"/>
    </location>
</feature>
<dbReference type="SUPFAM" id="SSF53901">
    <property type="entry name" value="Thiolase-like"/>
    <property type="match status" value="1"/>
</dbReference>
<keyword evidence="6" id="KW-1185">Reference proteome</keyword>
<dbReference type="InterPro" id="IPR016039">
    <property type="entry name" value="Thiolase-like"/>
</dbReference>
<evidence type="ECO:0000259" key="3">
    <source>
        <dbReference type="Pfam" id="PF08541"/>
    </source>
</evidence>
<dbReference type="Proteomes" id="UP001610063">
    <property type="component" value="Unassembled WGS sequence"/>
</dbReference>
<dbReference type="Pfam" id="PF08541">
    <property type="entry name" value="ACP_syn_III_C"/>
    <property type="match status" value="1"/>
</dbReference>
<keyword evidence="1" id="KW-0808">Transferase</keyword>
<comment type="caution">
    <text evidence="5">The sequence shown here is derived from an EMBL/GenBank/DDBJ whole genome shotgun (WGS) entry which is preliminary data.</text>
</comment>
<protein>
    <submittedName>
        <fullName evidence="5">Ketoacyl-ACP synthase III</fullName>
    </submittedName>
</protein>
<dbReference type="EMBL" id="JBIPKE010000020">
    <property type="protein sequence ID" value="MFH6985651.1"/>
    <property type="molecule type" value="Genomic_DNA"/>
</dbReference>
<accession>A0ABW7NDL1</accession>
<dbReference type="PANTHER" id="PTHR34069">
    <property type="entry name" value="3-OXOACYL-[ACYL-CARRIER-PROTEIN] SYNTHASE 3"/>
    <property type="match status" value="1"/>
</dbReference>
<evidence type="ECO:0000256" key="2">
    <source>
        <dbReference type="ARBA" id="ARBA00023315"/>
    </source>
</evidence>
<keyword evidence="2" id="KW-0012">Acyltransferase</keyword>
<dbReference type="Gene3D" id="3.40.47.10">
    <property type="match status" value="1"/>
</dbReference>
<feature type="domain" description="Beta-ketoacyl-[acyl-carrier-protein] synthase III C-terminal" evidence="3">
    <location>
        <begin position="232"/>
        <end position="311"/>
    </location>
</feature>